<dbReference type="eggNOG" id="COG1136">
    <property type="taxonomic scope" value="Bacteria"/>
</dbReference>
<dbReference type="KEGG" id="app:CAP2UW1_1633"/>
<keyword evidence="5" id="KW-0472">Membrane</keyword>
<keyword evidence="3" id="KW-0547">Nucleotide-binding</keyword>
<dbReference type="PROSITE" id="PS50893">
    <property type="entry name" value="ABC_TRANSPORTER_2"/>
    <property type="match status" value="1"/>
</dbReference>
<organism evidence="10">
    <name type="scientific">Accumulibacter regalis</name>
    <dbReference type="NCBI Taxonomy" id="522306"/>
    <lineage>
        <taxon>Bacteria</taxon>
        <taxon>Pseudomonadati</taxon>
        <taxon>Pseudomonadota</taxon>
        <taxon>Betaproteobacteria</taxon>
        <taxon>Candidatus Accumulibacter</taxon>
    </lineage>
</organism>
<dbReference type="CDD" id="cd03255">
    <property type="entry name" value="ABC_MJ0796_LolCDE_FtsE"/>
    <property type="match status" value="1"/>
</dbReference>
<evidence type="ECO:0000256" key="7">
    <source>
        <dbReference type="ARBA" id="ARBA00038388"/>
    </source>
</evidence>
<reference evidence="10" key="1">
    <citation type="submission" date="2009-08" db="EMBL/GenBank/DDBJ databases">
        <authorList>
            <consortium name="US DOE Joint Genome Institute"/>
            <person name="Lucas S."/>
            <person name="Copeland A."/>
            <person name="Lapidus A."/>
            <person name="Glavina del Rio T."/>
            <person name="Dalin E."/>
            <person name="Tice H."/>
            <person name="Bruce D."/>
            <person name="Barry K."/>
            <person name="Pitluck S."/>
            <person name="Lowry S."/>
            <person name="Larimer F."/>
            <person name="Land M."/>
            <person name="Hauser L."/>
            <person name="Kyrpides N."/>
            <person name="Ivanova N."/>
            <person name="McMahon K.D."/>
            <person name="Hugenholtz P."/>
        </authorList>
    </citation>
    <scope>NUCLEOTIDE SEQUENCE</scope>
    <source>
        <strain evidence="10">UW-1</strain>
    </source>
</reference>
<feature type="domain" description="ABC transporter" evidence="9">
    <location>
        <begin position="4"/>
        <end position="244"/>
    </location>
</feature>
<dbReference type="AlphaFoldDB" id="C7RTX1"/>
<dbReference type="PROSITE" id="PS00211">
    <property type="entry name" value="ABC_TRANSPORTER_1"/>
    <property type="match status" value="1"/>
</dbReference>
<dbReference type="InterPro" id="IPR027417">
    <property type="entry name" value="P-loop_NTPase"/>
</dbReference>
<name>C7RTX1_ACCRE</name>
<evidence type="ECO:0000256" key="5">
    <source>
        <dbReference type="ARBA" id="ARBA00022989"/>
    </source>
</evidence>
<dbReference type="InterPro" id="IPR003439">
    <property type="entry name" value="ABC_transporter-like_ATP-bd"/>
</dbReference>
<dbReference type="InterPro" id="IPR015854">
    <property type="entry name" value="ABC_transpr_LolD-like"/>
</dbReference>
<evidence type="ECO:0000256" key="6">
    <source>
        <dbReference type="ARBA" id="ARBA00023251"/>
    </source>
</evidence>
<dbReference type="Gene3D" id="3.40.50.300">
    <property type="entry name" value="P-loop containing nucleotide triphosphate hydrolases"/>
    <property type="match status" value="1"/>
</dbReference>
<dbReference type="SMART" id="SM00382">
    <property type="entry name" value="AAA"/>
    <property type="match status" value="1"/>
</dbReference>
<feature type="compositionally biased region" description="Polar residues" evidence="8">
    <location>
        <begin position="250"/>
        <end position="269"/>
    </location>
</feature>
<keyword evidence="4" id="KW-0067">ATP-binding</keyword>
<evidence type="ECO:0000259" key="9">
    <source>
        <dbReference type="PROSITE" id="PS50893"/>
    </source>
</evidence>
<reference evidence="10" key="2">
    <citation type="submission" date="2009-09" db="EMBL/GenBank/DDBJ databases">
        <title>Complete sequence of chromosome of Candidatus Accumulibacter phosphatis clade IIA str. UW-1.</title>
        <authorList>
            <consortium name="US DOE Joint Genome Institute"/>
            <person name="Martin H.G."/>
            <person name="Ivanova N."/>
            <person name="Kunin V."/>
            <person name="Warnecke F."/>
            <person name="Barry K."/>
            <person name="He S."/>
            <person name="Salamov A."/>
            <person name="Szeto E."/>
            <person name="Dalin E."/>
            <person name="Pangilinan J.L."/>
            <person name="Lapidus A."/>
            <person name="Lowry S."/>
            <person name="Kyrpides N.C."/>
            <person name="McMahon K.D."/>
            <person name="Hugenholtz P."/>
        </authorList>
    </citation>
    <scope>NUCLEOTIDE SEQUENCE [LARGE SCALE GENOMIC DNA]</scope>
    <source>
        <strain evidence="10">UW-1</strain>
    </source>
</reference>
<dbReference type="FunFam" id="3.40.50.300:FF:000032">
    <property type="entry name" value="Export ABC transporter ATP-binding protein"/>
    <property type="match status" value="1"/>
</dbReference>
<dbReference type="STRING" id="522306.CAP2UW1_1633"/>
<dbReference type="GO" id="GO:0046677">
    <property type="term" value="P:response to antibiotic"/>
    <property type="evidence" value="ECO:0007669"/>
    <property type="project" value="UniProtKB-KW"/>
</dbReference>
<accession>C7RTX1</accession>
<dbReference type="Pfam" id="PF00005">
    <property type="entry name" value="ABC_tran"/>
    <property type="match status" value="1"/>
</dbReference>
<dbReference type="GO" id="GO:0005886">
    <property type="term" value="C:plasma membrane"/>
    <property type="evidence" value="ECO:0007669"/>
    <property type="project" value="TreeGrafter"/>
</dbReference>
<dbReference type="SUPFAM" id="SSF52540">
    <property type="entry name" value="P-loop containing nucleoside triphosphate hydrolases"/>
    <property type="match status" value="1"/>
</dbReference>
<keyword evidence="5" id="KW-0812">Transmembrane</keyword>
<dbReference type="EMBL" id="CP001715">
    <property type="protein sequence ID" value="ACV34947.1"/>
    <property type="molecule type" value="Genomic_DNA"/>
</dbReference>
<dbReference type="PANTHER" id="PTHR24220">
    <property type="entry name" value="IMPORT ATP-BINDING PROTEIN"/>
    <property type="match status" value="1"/>
</dbReference>
<protein>
    <submittedName>
        <fullName evidence="10">ABC transporter related</fullName>
    </submittedName>
</protein>
<keyword evidence="5" id="KW-1133">Transmembrane helix</keyword>
<evidence type="ECO:0000256" key="4">
    <source>
        <dbReference type="ARBA" id="ARBA00022840"/>
    </source>
</evidence>
<evidence type="ECO:0000313" key="10">
    <source>
        <dbReference type="EMBL" id="ACV34947.1"/>
    </source>
</evidence>
<dbReference type="InterPro" id="IPR017871">
    <property type="entry name" value="ABC_transporter-like_CS"/>
</dbReference>
<dbReference type="GO" id="GO:0022857">
    <property type="term" value="F:transmembrane transporter activity"/>
    <property type="evidence" value="ECO:0007669"/>
    <property type="project" value="UniProtKB-ARBA"/>
</dbReference>
<dbReference type="GO" id="GO:0016887">
    <property type="term" value="F:ATP hydrolysis activity"/>
    <property type="evidence" value="ECO:0007669"/>
    <property type="project" value="InterPro"/>
</dbReference>
<evidence type="ECO:0000256" key="3">
    <source>
        <dbReference type="ARBA" id="ARBA00022741"/>
    </source>
</evidence>
<dbReference type="InterPro" id="IPR017911">
    <property type="entry name" value="MacB-like_ATP-bd"/>
</dbReference>
<dbReference type="HOGENOM" id="CLU_000604_1_22_4"/>
<dbReference type="InterPro" id="IPR003593">
    <property type="entry name" value="AAA+_ATPase"/>
</dbReference>
<sequence length="269" mass="29660" precursor="true">MSVVRIEHVNKDYLLGEQKVQALKDITLAFDPGVFLAIAGPSGSGKTTLLNLIGCIDTPSSGRIFINDEDVSDRTPDQLADLRARTIGFIFQTFNLLPVLSAAENVEYPLLHRRDVTASERRKRVAYFLDVVGLSKYAEHRPNQLSGGQRQRVAIARALAIKPAIVLADEPTANLDHRTGEEILLLMKKINRAFKTTFIFSTHDKRVIARADRLVRIEDGEIAMLGVRSSTKWSLARHRPSEGGAGNPENRPSTEATPSGGETNNAEHN</sequence>
<evidence type="ECO:0000256" key="8">
    <source>
        <dbReference type="SAM" id="MobiDB-lite"/>
    </source>
</evidence>
<proteinExistence type="inferred from homology"/>
<keyword evidence="1" id="KW-0813">Transport</keyword>
<keyword evidence="2" id="KW-1003">Cell membrane</keyword>
<dbReference type="PANTHER" id="PTHR24220:SF86">
    <property type="entry name" value="ABC TRANSPORTER ABCH.1"/>
    <property type="match status" value="1"/>
</dbReference>
<dbReference type="OrthoDB" id="8524638at2"/>
<evidence type="ECO:0000256" key="1">
    <source>
        <dbReference type="ARBA" id="ARBA00022448"/>
    </source>
</evidence>
<dbReference type="GO" id="GO:0005524">
    <property type="term" value="F:ATP binding"/>
    <property type="evidence" value="ECO:0007669"/>
    <property type="project" value="UniProtKB-KW"/>
</dbReference>
<evidence type="ECO:0000256" key="2">
    <source>
        <dbReference type="ARBA" id="ARBA00022475"/>
    </source>
</evidence>
<feature type="region of interest" description="Disordered" evidence="8">
    <location>
        <begin position="233"/>
        <end position="269"/>
    </location>
</feature>
<dbReference type="GO" id="GO:0098796">
    <property type="term" value="C:membrane protein complex"/>
    <property type="evidence" value="ECO:0007669"/>
    <property type="project" value="UniProtKB-ARBA"/>
</dbReference>
<gene>
    <name evidence="10" type="ordered locus">CAP2UW1_1633</name>
</gene>
<comment type="similarity">
    <text evidence="7">Belongs to the ABC transporter superfamily. Macrolide exporter (TC 3.A.1.122) family.</text>
</comment>
<keyword evidence="6" id="KW-0046">Antibiotic resistance</keyword>